<dbReference type="Pfam" id="PF08379">
    <property type="entry name" value="Bact_transglu_N"/>
    <property type="match status" value="1"/>
</dbReference>
<dbReference type="Pfam" id="PF01841">
    <property type="entry name" value="Transglut_core"/>
    <property type="match status" value="1"/>
</dbReference>
<dbReference type="AlphaFoldDB" id="A0A921L7H4"/>
<organism evidence="2 3">
    <name type="scientific">Megamonas hypermegale</name>
    <dbReference type="NCBI Taxonomy" id="158847"/>
    <lineage>
        <taxon>Bacteria</taxon>
        <taxon>Bacillati</taxon>
        <taxon>Bacillota</taxon>
        <taxon>Negativicutes</taxon>
        <taxon>Selenomonadales</taxon>
        <taxon>Selenomonadaceae</taxon>
        <taxon>Megamonas</taxon>
    </lineage>
</organism>
<evidence type="ECO:0000313" key="2">
    <source>
        <dbReference type="EMBL" id="HJF84900.1"/>
    </source>
</evidence>
<reference evidence="2" key="2">
    <citation type="submission" date="2021-09" db="EMBL/GenBank/DDBJ databases">
        <authorList>
            <person name="Gilroy R."/>
        </authorList>
    </citation>
    <scope>NUCLEOTIDE SEQUENCE</scope>
    <source>
        <strain evidence="2">7318</strain>
    </source>
</reference>
<reference evidence="2" key="1">
    <citation type="journal article" date="2021" name="PeerJ">
        <title>Extensive microbial diversity within the chicken gut microbiome revealed by metagenomics and culture.</title>
        <authorList>
            <person name="Gilroy R."/>
            <person name="Ravi A."/>
            <person name="Getino M."/>
            <person name="Pursley I."/>
            <person name="Horton D.L."/>
            <person name="Alikhan N.F."/>
            <person name="Baker D."/>
            <person name="Gharbi K."/>
            <person name="Hall N."/>
            <person name="Watson M."/>
            <person name="Adriaenssens E.M."/>
            <person name="Foster-Nyarko E."/>
            <person name="Jarju S."/>
            <person name="Secka A."/>
            <person name="Antonio M."/>
            <person name="Oren A."/>
            <person name="Chaudhuri R.R."/>
            <person name="La Ragione R."/>
            <person name="Hildebrand F."/>
            <person name="Pallen M.J."/>
        </authorList>
    </citation>
    <scope>NUCLEOTIDE SEQUENCE</scope>
    <source>
        <strain evidence="2">7318</strain>
    </source>
</reference>
<dbReference type="SMART" id="SM00460">
    <property type="entry name" value="TGc"/>
    <property type="match status" value="1"/>
</dbReference>
<accession>A0A921L7H4</accession>
<evidence type="ECO:0000259" key="1">
    <source>
        <dbReference type="SMART" id="SM00460"/>
    </source>
</evidence>
<protein>
    <submittedName>
        <fullName evidence="2">Transglutaminase family protein</fullName>
    </submittedName>
</protein>
<comment type="caution">
    <text evidence="2">The sequence shown here is derived from an EMBL/GenBank/DDBJ whole genome shotgun (WGS) entry which is preliminary data.</text>
</comment>
<feature type="domain" description="Transglutaminase-like" evidence="1">
    <location>
        <begin position="158"/>
        <end position="216"/>
    </location>
</feature>
<proteinExistence type="predicted"/>
<dbReference type="InterPro" id="IPR002931">
    <property type="entry name" value="Transglutaminase-like"/>
</dbReference>
<evidence type="ECO:0000313" key="3">
    <source>
        <dbReference type="Proteomes" id="UP000780768"/>
    </source>
</evidence>
<dbReference type="Proteomes" id="UP000780768">
    <property type="component" value="Unassembled WGS sequence"/>
</dbReference>
<dbReference type="PANTHER" id="PTHR33490">
    <property type="entry name" value="BLR5614 PROTEIN-RELATED"/>
    <property type="match status" value="1"/>
</dbReference>
<dbReference type="EMBL" id="DYVR01000118">
    <property type="protein sequence ID" value="HJF84900.1"/>
    <property type="molecule type" value="Genomic_DNA"/>
</dbReference>
<dbReference type="InterPro" id="IPR038765">
    <property type="entry name" value="Papain-like_cys_pep_sf"/>
</dbReference>
<dbReference type="Gene3D" id="3.10.620.30">
    <property type="match status" value="1"/>
</dbReference>
<gene>
    <name evidence="2" type="ORF">K8V65_04495</name>
</gene>
<dbReference type="InterPro" id="IPR013589">
    <property type="entry name" value="Bac_transglu_N"/>
</dbReference>
<sequence>MKNLFMEYQLKISFDREINHHHFSLKCLPKSQPRQVINDMRIYIDADYFSFSRDCFGNRFWYGYKEKPHTELNVHIKAKAQVDWTVYDKNNRLNAIFLLPTKQTSVGENLLPFWQKCRDDCMKLHSTYAKALYIMQMVHDNMKYVPGATTIQTTADEAFSLRRGVCQDYAQIMVAIARKMNIPARYVAGVMQNEQLTHAWVEIFADGYWYGLDPTNNMLVSDIYIIFSRGRDYQDCLVNKGIFFSPEPAVQKQNILLTVKEI</sequence>
<dbReference type="RefSeq" id="WP_289548012.1">
    <property type="nucleotide sequence ID" value="NZ_DXWG01000013.1"/>
</dbReference>
<name>A0A921L7H4_9FIRM</name>
<dbReference type="SUPFAM" id="SSF54001">
    <property type="entry name" value="Cysteine proteinases"/>
    <property type="match status" value="1"/>
</dbReference>
<dbReference type="PANTHER" id="PTHR33490:SF6">
    <property type="entry name" value="SLL1049 PROTEIN"/>
    <property type="match status" value="1"/>
</dbReference>